<dbReference type="VEuPathDB" id="FungiDB:P174DRAFT_415368"/>
<name>A0A2I1BSK2_ASPN1</name>
<gene>
    <name evidence="1" type="ORF">P174DRAFT_415368</name>
</gene>
<protein>
    <submittedName>
        <fullName evidence="1">Uncharacterized protein</fullName>
    </submittedName>
</protein>
<reference evidence="2" key="1">
    <citation type="journal article" date="2018" name="Proc. Natl. Acad. Sci. U.S.A.">
        <title>Linking secondary metabolites to gene clusters through genome sequencing of six diverse Aspergillus species.</title>
        <authorList>
            <person name="Kaerboelling I."/>
            <person name="Vesth T.C."/>
            <person name="Frisvad J.C."/>
            <person name="Nybo J.L."/>
            <person name="Theobald S."/>
            <person name="Kuo A."/>
            <person name="Bowyer P."/>
            <person name="Matsuda Y."/>
            <person name="Mondo S."/>
            <person name="Lyhne E.K."/>
            <person name="Kogle M.E."/>
            <person name="Clum A."/>
            <person name="Lipzen A."/>
            <person name="Salamov A."/>
            <person name="Ngan C.Y."/>
            <person name="Daum C."/>
            <person name="Chiniquy J."/>
            <person name="Barry K."/>
            <person name="LaButti K."/>
            <person name="Haridas S."/>
            <person name="Simmons B.A."/>
            <person name="Magnuson J.K."/>
            <person name="Mortensen U.H."/>
            <person name="Larsen T.O."/>
            <person name="Grigoriev I.V."/>
            <person name="Baker S.E."/>
            <person name="Andersen M.R."/>
        </authorList>
    </citation>
    <scope>NUCLEOTIDE SEQUENCE [LARGE SCALE GENOMIC DNA]</scope>
    <source>
        <strain evidence="2">IBT 16806</strain>
    </source>
</reference>
<dbReference type="EMBL" id="MSZS01000016">
    <property type="protein sequence ID" value="PKX88359.1"/>
    <property type="molecule type" value="Genomic_DNA"/>
</dbReference>
<evidence type="ECO:0000313" key="1">
    <source>
        <dbReference type="EMBL" id="PKX88359.1"/>
    </source>
</evidence>
<dbReference type="RefSeq" id="XP_024676954.1">
    <property type="nucleotide sequence ID" value="XM_024824424.1"/>
</dbReference>
<evidence type="ECO:0000313" key="2">
    <source>
        <dbReference type="Proteomes" id="UP000234474"/>
    </source>
</evidence>
<dbReference type="GeneID" id="36531749"/>
<dbReference type="AlphaFoldDB" id="A0A2I1BSK2"/>
<accession>A0A2I1BSK2</accession>
<organism evidence="1 2">
    <name type="scientific">Aspergillus novofumigatus (strain IBT 16806)</name>
    <dbReference type="NCBI Taxonomy" id="1392255"/>
    <lineage>
        <taxon>Eukaryota</taxon>
        <taxon>Fungi</taxon>
        <taxon>Dikarya</taxon>
        <taxon>Ascomycota</taxon>
        <taxon>Pezizomycotina</taxon>
        <taxon>Eurotiomycetes</taxon>
        <taxon>Eurotiomycetidae</taxon>
        <taxon>Eurotiales</taxon>
        <taxon>Aspergillaceae</taxon>
        <taxon>Aspergillus</taxon>
        <taxon>Aspergillus subgen. Fumigati</taxon>
    </lineage>
</organism>
<sequence length="52" mass="6025">MLYIEYTDDLSEYPCTDVTGYTYIVSISGGYNSKCKYLSSSWELAKEWLYSS</sequence>
<proteinExistence type="predicted"/>
<dbReference type="Proteomes" id="UP000234474">
    <property type="component" value="Unassembled WGS sequence"/>
</dbReference>
<comment type="caution">
    <text evidence="1">The sequence shown here is derived from an EMBL/GenBank/DDBJ whole genome shotgun (WGS) entry which is preliminary data.</text>
</comment>
<dbReference type="OrthoDB" id="4508935at2759"/>
<keyword evidence="2" id="KW-1185">Reference proteome</keyword>